<keyword evidence="3" id="KW-1185">Reference proteome</keyword>
<dbReference type="AlphaFoldDB" id="A0A8X6UEQ7"/>
<dbReference type="EMBL" id="BMAW01028313">
    <property type="protein sequence ID" value="GFU06866.1"/>
    <property type="molecule type" value="Genomic_DNA"/>
</dbReference>
<feature type="region of interest" description="Disordered" evidence="1">
    <location>
        <begin position="32"/>
        <end position="118"/>
    </location>
</feature>
<protein>
    <submittedName>
        <fullName evidence="2">Uncharacterized protein</fullName>
    </submittedName>
</protein>
<proteinExistence type="predicted"/>
<name>A0A8X6UEQ7_NEPPI</name>
<accession>A0A8X6UEQ7</accession>
<reference evidence="2" key="1">
    <citation type="submission" date="2020-08" db="EMBL/GenBank/DDBJ databases">
        <title>Multicomponent nature underlies the extraordinary mechanical properties of spider dragline silk.</title>
        <authorList>
            <person name="Kono N."/>
            <person name="Nakamura H."/>
            <person name="Mori M."/>
            <person name="Yoshida Y."/>
            <person name="Ohtoshi R."/>
            <person name="Malay A.D."/>
            <person name="Moran D.A.P."/>
            <person name="Tomita M."/>
            <person name="Numata K."/>
            <person name="Arakawa K."/>
        </authorList>
    </citation>
    <scope>NUCLEOTIDE SEQUENCE</scope>
</reference>
<organism evidence="2 3">
    <name type="scientific">Nephila pilipes</name>
    <name type="common">Giant wood spider</name>
    <name type="synonym">Nephila maculata</name>
    <dbReference type="NCBI Taxonomy" id="299642"/>
    <lineage>
        <taxon>Eukaryota</taxon>
        <taxon>Metazoa</taxon>
        <taxon>Ecdysozoa</taxon>
        <taxon>Arthropoda</taxon>
        <taxon>Chelicerata</taxon>
        <taxon>Arachnida</taxon>
        <taxon>Araneae</taxon>
        <taxon>Araneomorphae</taxon>
        <taxon>Entelegynae</taxon>
        <taxon>Araneoidea</taxon>
        <taxon>Nephilidae</taxon>
        <taxon>Nephila</taxon>
    </lineage>
</organism>
<evidence type="ECO:0000313" key="2">
    <source>
        <dbReference type="EMBL" id="GFU06866.1"/>
    </source>
</evidence>
<evidence type="ECO:0000313" key="3">
    <source>
        <dbReference type="Proteomes" id="UP000887013"/>
    </source>
</evidence>
<dbReference type="Proteomes" id="UP000887013">
    <property type="component" value="Unassembled WGS sequence"/>
</dbReference>
<evidence type="ECO:0000256" key="1">
    <source>
        <dbReference type="SAM" id="MobiDB-lite"/>
    </source>
</evidence>
<sequence>MLDSFIRVSRRVGWFTDLLRRNTVCLQIRTKWRGRGEPRPKSVGTATQEPTRTTMQTTNRRQRVGATVCGGPGRKKLEHPQSESTYKYPPSRPATNEWGAASSGRGRVHPGRTTSWAR</sequence>
<comment type="caution">
    <text evidence="2">The sequence shown here is derived from an EMBL/GenBank/DDBJ whole genome shotgun (WGS) entry which is preliminary data.</text>
</comment>
<gene>
    <name evidence="2" type="ORF">NPIL_425711</name>
</gene>
<feature type="compositionally biased region" description="Low complexity" evidence="1">
    <location>
        <begin position="45"/>
        <end position="59"/>
    </location>
</feature>